<gene>
    <name evidence="2" type="ORF">K432DRAFT_49439</name>
</gene>
<name>A0A8E2EA55_9PEZI</name>
<reference evidence="2 3" key="1">
    <citation type="journal article" date="2016" name="Nat. Commun.">
        <title>Ectomycorrhizal ecology is imprinted in the genome of the dominant symbiotic fungus Cenococcum geophilum.</title>
        <authorList>
            <consortium name="DOE Joint Genome Institute"/>
            <person name="Peter M."/>
            <person name="Kohler A."/>
            <person name="Ohm R.A."/>
            <person name="Kuo A."/>
            <person name="Krutzmann J."/>
            <person name="Morin E."/>
            <person name="Arend M."/>
            <person name="Barry K.W."/>
            <person name="Binder M."/>
            <person name="Choi C."/>
            <person name="Clum A."/>
            <person name="Copeland A."/>
            <person name="Grisel N."/>
            <person name="Haridas S."/>
            <person name="Kipfer T."/>
            <person name="LaButti K."/>
            <person name="Lindquist E."/>
            <person name="Lipzen A."/>
            <person name="Maire R."/>
            <person name="Meier B."/>
            <person name="Mihaltcheva S."/>
            <person name="Molinier V."/>
            <person name="Murat C."/>
            <person name="Poggeler S."/>
            <person name="Quandt C.A."/>
            <person name="Sperisen C."/>
            <person name="Tritt A."/>
            <person name="Tisserant E."/>
            <person name="Crous P.W."/>
            <person name="Henrissat B."/>
            <person name="Nehls U."/>
            <person name="Egli S."/>
            <person name="Spatafora J.W."/>
            <person name="Grigoriev I.V."/>
            <person name="Martin F.M."/>
        </authorList>
    </citation>
    <scope>NUCLEOTIDE SEQUENCE [LARGE SCALE GENOMIC DNA]</scope>
    <source>
        <strain evidence="2 3">CBS 459.81</strain>
    </source>
</reference>
<dbReference type="EMBL" id="KV744969">
    <property type="protein sequence ID" value="OCK80230.1"/>
    <property type="molecule type" value="Genomic_DNA"/>
</dbReference>
<dbReference type="OrthoDB" id="3800720at2759"/>
<evidence type="ECO:0000313" key="2">
    <source>
        <dbReference type="EMBL" id="OCK80230.1"/>
    </source>
</evidence>
<dbReference type="AlphaFoldDB" id="A0A8E2EA55"/>
<organism evidence="2 3">
    <name type="scientific">Lepidopterella palustris CBS 459.81</name>
    <dbReference type="NCBI Taxonomy" id="1314670"/>
    <lineage>
        <taxon>Eukaryota</taxon>
        <taxon>Fungi</taxon>
        <taxon>Dikarya</taxon>
        <taxon>Ascomycota</taxon>
        <taxon>Pezizomycotina</taxon>
        <taxon>Dothideomycetes</taxon>
        <taxon>Pleosporomycetidae</taxon>
        <taxon>Mytilinidiales</taxon>
        <taxon>Argynnaceae</taxon>
        <taxon>Lepidopterella</taxon>
    </lineage>
</organism>
<proteinExistence type="predicted"/>
<sequence length="304" mass="33812">METNQLATFNQDTNGIKDVNITVPIWLPHIIKCVDGAFIELRCPVCGANSYLDTNINEQRIFGGVTGFAMHLRMTHGERPGTEDLSKGDWALNRCNFRVIPPLELQEIIHNGPEGDSAKRILMPKPSPQANGAIHTPLNITDHTHRTIATDNTADQGDQESVEILENTDEEGHAPEPVTVGLSEQEIREDDGSEPSSGRRTSTRSRPAIATYNVRILTGTALHTPTKYLEKHLKKVMRGVSRDPPTETRRRKRDTTQHTPPIEVSSGTGASDAGTHNSRPKRLKLSYKNEEGEFVRYVKMPKLT</sequence>
<evidence type="ECO:0000313" key="3">
    <source>
        <dbReference type="Proteomes" id="UP000250266"/>
    </source>
</evidence>
<protein>
    <submittedName>
        <fullName evidence="2">Uncharacterized protein</fullName>
    </submittedName>
</protein>
<feature type="region of interest" description="Disordered" evidence="1">
    <location>
        <begin position="166"/>
        <end position="207"/>
    </location>
</feature>
<feature type="region of interest" description="Disordered" evidence="1">
    <location>
        <begin position="234"/>
        <end position="286"/>
    </location>
</feature>
<keyword evidence="3" id="KW-1185">Reference proteome</keyword>
<feature type="compositionally biased region" description="Polar residues" evidence="1">
    <location>
        <begin position="265"/>
        <end position="277"/>
    </location>
</feature>
<feature type="compositionally biased region" description="Low complexity" evidence="1">
    <location>
        <begin position="194"/>
        <end position="207"/>
    </location>
</feature>
<accession>A0A8E2EA55</accession>
<dbReference type="Proteomes" id="UP000250266">
    <property type="component" value="Unassembled WGS sequence"/>
</dbReference>
<evidence type="ECO:0000256" key="1">
    <source>
        <dbReference type="SAM" id="MobiDB-lite"/>
    </source>
</evidence>